<dbReference type="InterPro" id="IPR020588">
    <property type="entry name" value="RecA_ATP-bd"/>
</dbReference>
<dbReference type="AlphaFoldDB" id="A0A9P0G6G2"/>
<organism evidence="11 12">
    <name type="scientific">Psylliodes chrysocephalus</name>
    <dbReference type="NCBI Taxonomy" id="3402493"/>
    <lineage>
        <taxon>Eukaryota</taxon>
        <taxon>Metazoa</taxon>
        <taxon>Ecdysozoa</taxon>
        <taxon>Arthropoda</taxon>
        <taxon>Hexapoda</taxon>
        <taxon>Insecta</taxon>
        <taxon>Pterygota</taxon>
        <taxon>Neoptera</taxon>
        <taxon>Endopterygota</taxon>
        <taxon>Coleoptera</taxon>
        <taxon>Polyphaga</taxon>
        <taxon>Cucujiformia</taxon>
        <taxon>Chrysomeloidea</taxon>
        <taxon>Chrysomelidae</taxon>
        <taxon>Galerucinae</taxon>
        <taxon>Alticini</taxon>
        <taxon>Psylliodes</taxon>
    </lineage>
</organism>
<dbReference type="GO" id="GO:0005657">
    <property type="term" value="C:replication fork"/>
    <property type="evidence" value="ECO:0007669"/>
    <property type="project" value="TreeGrafter"/>
</dbReference>
<protein>
    <recommendedName>
        <fullName evidence="10">RecA family profile 1 domain-containing protein</fullName>
    </recommendedName>
</protein>
<dbReference type="GO" id="GO:0000723">
    <property type="term" value="P:telomere maintenance"/>
    <property type="evidence" value="ECO:0007669"/>
    <property type="project" value="TreeGrafter"/>
</dbReference>
<dbReference type="Pfam" id="PF08423">
    <property type="entry name" value="Rad51"/>
    <property type="match status" value="1"/>
</dbReference>
<reference evidence="11" key="1">
    <citation type="submission" date="2022-01" db="EMBL/GenBank/DDBJ databases">
        <authorList>
            <person name="King R."/>
        </authorList>
    </citation>
    <scope>NUCLEOTIDE SEQUENCE</scope>
</reference>
<accession>A0A9P0G6G2</accession>
<dbReference type="InterPro" id="IPR047323">
    <property type="entry name" value="Rad51D_C"/>
</dbReference>
<dbReference type="GO" id="GO:0005815">
    <property type="term" value="C:microtubule organizing center"/>
    <property type="evidence" value="ECO:0007669"/>
    <property type="project" value="TreeGrafter"/>
</dbReference>
<keyword evidence="12" id="KW-1185">Reference proteome</keyword>
<feature type="domain" description="RecA family profile 1" evidence="10">
    <location>
        <begin position="77"/>
        <end position="242"/>
    </location>
</feature>
<evidence type="ECO:0000256" key="5">
    <source>
        <dbReference type="ARBA" id="ARBA00022840"/>
    </source>
</evidence>
<evidence type="ECO:0000256" key="4">
    <source>
        <dbReference type="ARBA" id="ARBA00022763"/>
    </source>
</evidence>
<dbReference type="GO" id="GO:0042148">
    <property type="term" value="P:DNA strand invasion"/>
    <property type="evidence" value="ECO:0007669"/>
    <property type="project" value="TreeGrafter"/>
</dbReference>
<evidence type="ECO:0000256" key="9">
    <source>
        <dbReference type="ARBA" id="ARBA00023242"/>
    </source>
</evidence>
<keyword evidence="9" id="KW-0539">Nucleus</keyword>
<keyword evidence="8" id="KW-0234">DNA repair</keyword>
<evidence type="ECO:0000313" key="12">
    <source>
        <dbReference type="Proteomes" id="UP001153636"/>
    </source>
</evidence>
<keyword evidence="6" id="KW-0238">DNA-binding</keyword>
<comment type="subcellular location">
    <subcellularLocation>
        <location evidence="1">Nucleus</location>
    </subcellularLocation>
</comment>
<dbReference type="InterPro" id="IPR051988">
    <property type="entry name" value="HRR_RAD51_Paralog"/>
</dbReference>
<dbReference type="PANTHER" id="PTHR46457:SF1">
    <property type="entry name" value="DNA REPAIR PROTEIN RAD51 HOMOLOG 4"/>
    <property type="match status" value="1"/>
</dbReference>
<dbReference type="GO" id="GO:0000724">
    <property type="term" value="P:double-strand break repair via homologous recombination"/>
    <property type="evidence" value="ECO:0007669"/>
    <property type="project" value="TreeGrafter"/>
</dbReference>
<dbReference type="PROSITE" id="PS50162">
    <property type="entry name" value="RECA_2"/>
    <property type="match status" value="1"/>
</dbReference>
<evidence type="ECO:0000256" key="8">
    <source>
        <dbReference type="ARBA" id="ARBA00023204"/>
    </source>
</evidence>
<dbReference type="InterPro" id="IPR027417">
    <property type="entry name" value="P-loop_NTPase"/>
</dbReference>
<evidence type="ECO:0000259" key="10">
    <source>
        <dbReference type="PROSITE" id="PS50162"/>
    </source>
</evidence>
<evidence type="ECO:0000256" key="6">
    <source>
        <dbReference type="ARBA" id="ARBA00023125"/>
    </source>
</evidence>
<dbReference type="GO" id="GO:0003697">
    <property type="term" value="F:single-stranded DNA binding"/>
    <property type="evidence" value="ECO:0007669"/>
    <property type="project" value="TreeGrafter"/>
</dbReference>
<keyword evidence="7" id="KW-0233">DNA recombination</keyword>
<gene>
    <name evidence="11" type="ORF">PSYICH_LOCUS2364</name>
</gene>
<dbReference type="EMBL" id="OV651823">
    <property type="protein sequence ID" value="CAH1101658.1"/>
    <property type="molecule type" value="Genomic_DNA"/>
</dbReference>
<dbReference type="GO" id="GO:0140664">
    <property type="term" value="F:ATP-dependent DNA damage sensor activity"/>
    <property type="evidence" value="ECO:0007669"/>
    <property type="project" value="InterPro"/>
</dbReference>
<name>A0A9P0G6G2_9CUCU</name>
<evidence type="ECO:0000256" key="1">
    <source>
        <dbReference type="ARBA" id="ARBA00004123"/>
    </source>
</evidence>
<evidence type="ECO:0000256" key="3">
    <source>
        <dbReference type="ARBA" id="ARBA00022741"/>
    </source>
</evidence>
<keyword evidence="3" id="KW-0547">Nucleotide-binding</keyword>
<dbReference type="OrthoDB" id="336321at2759"/>
<dbReference type="PANTHER" id="PTHR46457">
    <property type="entry name" value="DNA REPAIR PROTEIN RAD51 HOMOLOG 4"/>
    <property type="match status" value="1"/>
</dbReference>
<dbReference type="GO" id="GO:0005524">
    <property type="term" value="F:ATP binding"/>
    <property type="evidence" value="ECO:0007669"/>
    <property type="project" value="UniProtKB-KW"/>
</dbReference>
<dbReference type="GO" id="GO:0033063">
    <property type="term" value="C:Rad51B-Rad51C-Rad51D-XRCC2 complex"/>
    <property type="evidence" value="ECO:0007669"/>
    <property type="project" value="TreeGrafter"/>
</dbReference>
<dbReference type="Proteomes" id="UP001153636">
    <property type="component" value="Chromosome 11"/>
</dbReference>
<proteinExistence type="inferred from homology"/>
<sequence>MEYLSSSVHLCLNSSIVERLNGAQIFTVSDFLNSENKQIEKITALTAKEILELRKNLLKKFVNARNAYNYYKSISNEFAIVPTGISRLDNLLEGGLFTGNIYEICGLPASGKTYFCLTLLNNLALKHITEIMYIDTKNDFSALKLKQMMMYHLEKDDMIAAMNRIIVNKVNSKQHFLSVLLEIKHALQNGQIIKFVIIDSLPPLIWNSVNHTENNSFLTYSANILHYLAKEYNAIIIVTNLITLWNEGDFKNRNIMKEKISCGSFWYTVPNVRIVLKKDKNLCKMTLTKSIRFVPPINSCDVTFNNNGLI</sequence>
<comment type="similarity">
    <text evidence="2">Belongs to the RecA family. RAD51 subfamily.</text>
</comment>
<dbReference type="GO" id="GO:0000400">
    <property type="term" value="F:four-way junction DNA binding"/>
    <property type="evidence" value="ECO:0007669"/>
    <property type="project" value="TreeGrafter"/>
</dbReference>
<evidence type="ECO:0000256" key="2">
    <source>
        <dbReference type="ARBA" id="ARBA00007095"/>
    </source>
</evidence>
<dbReference type="Gene3D" id="3.40.50.300">
    <property type="entry name" value="P-loop containing nucleotide triphosphate hydrolases"/>
    <property type="match status" value="1"/>
</dbReference>
<dbReference type="SUPFAM" id="SSF52540">
    <property type="entry name" value="P-loop containing nucleoside triphosphate hydrolases"/>
    <property type="match status" value="1"/>
</dbReference>
<dbReference type="GO" id="GO:0007131">
    <property type="term" value="P:reciprocal meiotic recombination"/>
    <property type="evidence" value="ECO:0007669"/>
    <property type="project" value="TreeGrafter"/>
</dbReference>
<evidence type="ECO:0000256" key="7">
    <source>
        <dbReference type="ARBA" id="ARBA00023172"/>
    </source>
</evidence>
<evidence type="ECO:0000313" key="11">
    <source>
        <dbReference type="EMBL" id="CAH1101658.1"/>
    </source>
</evidence>
<keyword evidence="4" id="KW-0227">DNA damage</keyword>
<dbReference type="CDD" id="cd19489">
    <property type="entry name" value="Rad51D"/>
    <property type="match status" value="1"/>
</dbReference>
<keyword evidence="5" id="KW-0067">ATP-binding</keyword>
<dbReference type="InterPro" id="IPR013632">
    <property type="entry name" value="Rad51_C"/>
</dbReference>